<keyword evidence="7" id="KW-1185">Reference proteome</keyword>
<evidence type="ECO:0000256" key="4">
    <source>
        <dbReference type="ARBA" id="ARBA00023004"/>
    </source>
</evidence>
<dbReference type="PANTHER" id="PTHR24296">
    <property type="entry name" value="CYTOCHROME P450"/>
    <property type="match status" value="1"/>
</dbReference>
<organism evidence="6 7">
    <name type="scientific">Gonapodya prolifera (strain JEL478)</name>
    <name type="common">Monoblepharis prolifera</name>
    <dbReference type="NCBI Taxonomy" id="1344416"/>
    <lineage>
        <taxon>Eukaryota</taxon>
        <taxon>Fungi</taxon>
        <taxon>Fungi incertae sedis</taxon>
        <taxon>Chytridiomycota</taxon>
        <taxon>Chytridiomycota incertae sedis</taxon>
        <taxon>Monoblepharidomycetes</taxon>
        <taxon>Monoblepharidales</taxon>
        <taxon>Gonapodyaceae</taxon>
        <taxon>Gonapodya</taxon>
    </lineage>
</organism>
<dbReference type="GO" id="GO:0004497">
    <property type="term" value="F:monooxygenase activity"/>
    <property type="evidence" value="ECO:0007669"/>
    <property type="project" value="InterPro"/>
</dbReference>
<evidence type="ECO:0000256" key="3">
    <source>
        <dbReference type="ARBA" id="ARBA00023002"/>
    </source>
</evidence>
<protein>
    <submittedName>
        <fullName evidence="6">Cytochrome P450</fullName>
    </submittedName>
</protein>
<evidence type="ECO:0000256" key="2">
    <source>
        <dbReference type="ARBA" id="ARBA00022723"/>
    </source>
</evidence>
<keyword evidence="2" id="KW-0479">Metal-binding</keyword>
<keyword evidence="3" id="KW-0560">Oxidoreductase</keyword>
<sequence length="437" mass="49151">MALTASIAQSIFSLSWPATILLALVFLITVLVIVYPDRAFGTRYRPEITTGTGVLPVLGHLLYFGKTVSYRLEDQLRETRKVGGWYFTECNGVEWLKILANVSSRAEDKAYRQTVYNPATGPLDIIVTSHVKDVETILKDPYTFVKGELFASTLSDFLGQGIFNSDGERWHAQRKTASHVFNVKNFRAFSSDFLHEVGQLAEHLDAARDASAVVDLQDLLLRCTLDSFGRLAMGSDFGCIGQPARVKDGRYELEKVEFMEAFDYVNLMVAIRAFRFFWQLEERLDGTTAKIRAAQRVMFSFADNVISEKRRRMAAGESVDEEGRSSEGRRADMLGGSAAGVGICLGMNMATQEAVCFMAQLIRDFHLELVNEDVPEKWGRWDADPKKREGRCELSRGEKCEEELKSQRGFVFLVKTDSDALTLGLRGTVDFKVHRVK</sequence>
<dbReference type="STRING" id="1344416.A0A139ARV6"/>
<name>A0A139ARV6_GONPJ</name>
<dbReference type="EMBL" id="KQ965738">
    <property type="protein sequence ID" value="KXS19462.1"/>
    <property type="molecule type" value="Genomic_DNA"/>
</dbReference>
<dbReference type="GO" id="GO:0020037">
    <property type="term" value="F:heme binding"/>
    <property type="evidence" value="ECO:0007669"/>
    <property type="project" value="InterPro"/>
</dbReference>
<dbReference type="AlphaFoldDB" id="A0A139ARV6"/>
<comment type="similarity">
    <text evidence="1">Belongs to the cytochrome P450 family.</text>
</comment>
<evidence type="ECO:0000256" key="1">
    <source>
        <dbReference type="ARBA" id="ARBA00010617"/>
    </source>
</evidence>
<dbReference type="OrthoDB" id="1470350at2759"/>
<proteinExistence type="inferred from homology"/>
<dbReference type="SUPFAM" id="SSF48264">
    <property type="entry name" value="Cytochrome P450"/>
    <property type="match status" value="2"/>
</dbReference>
<keyword evidence="5" id="KW-0812">Transmembrane</keyword>
<dbReference type="GO" id="GO:0005506">
    <property type="term" value="F:iron ion binding"/>
    <property type="evidence" value="ECO:0007669"/>
    <property type="project" value="InterPro"/>
</dbReference>
<evidence type="ECO:0000313" key="7">
    <source>
        <dbReference type="Proteomes" id="UP000070544"/>
    </source>
</evidence>
<feature type="transmembrane region" description="Helical" evidence="5">
    <location>
        <begin position="14"/>
        <end position="35"/>
    </location>
</feature>
<dbReference type="InterPro" id="IPR001128">
    <property type="entry name" value="Cyt_P450"/>
</dbReference>
<reference evidence="6 7" key="1">
    <citation type="journal article" date="2015" name="Genome Biol. Evol.">
        <title>Phylogenomic analyses indicate that early fungi evolved digesting cell walls of algal ancestors of land plants.</title>
        <authorList>
            <person name="Chang Y."/>
            <person name="Wang S."/>
            <person name="Sekimoto S."/>
            <person name="Aerts A.L."/>
            <person name="Choi C."/>
            <person name="Clum A."/>
            <person name="LaButti K.M."/>
            <person name="Lindquist E.A."/>
            <person name="Yee Ngan C."/>
            <person name="Ohm R.A."/>
            <person name="Salamov A.A."/>
            <person name="Grigoriev I.V."/>
            <person name="Spatafora J.W."/>
            <person name="Berbee M.L."/>
        </authorList>
    </citation>
    <scope>NUCLEOTIDE SEQUENCE [LARGE SCALE GENOMIC DNA]</scope>
    <source>
        <strain evidence="6 7">JEL478</strain>
    </source>
</reference>
<accession>A0A139ARV6</accession>
<dbReference type="Pfam" id="PF00067">
    <property type="entry name" value="p450"/>
    <property type="match status" value="1"/>
</dbReference>
<dbReference type="GO" id="GO:0016705">
    <property type="term" value="F:oxidoreductase activity, acting on paired donors, with incorporation or reduction of molecular oxygen"/>
    <property type="evidence" value="ECO:0007669"/>
    <property type="project" value="InterPro"/>
</dbReference>
<evidence type="ECO:0000256" key="5">
    <source>
        <dbReference type="SAM" id="Phobius"/>
    </source>
</evidence>
<gene>
    <name evidence="6" type="ORF">M427DRAFT_41814</name>
</gene>
<dbReference type="Gene3D" id="1.10.630.10">
    <property type="entry name" value="Cytochrome P450"/>
    <property type="match status" value="2"/>
</dbReference>
<dbReference type="InterPro" id="IPR036396">
    <property type="entry name" value="Cyt_P450_sf"/>
</dbReference>
<keyword evidence="5" id="KW-0472">Membrane</keyword>
<keyword evidence="4" id="KW-0408">Iron</keyword>
<keyword evidence="5" id="KW-1133">Transmembrane helix</keyword>
<dbReference type="Proteomes" id="UP000070544">
    <property type="component" value="Unassembled WGS sequence"/>
</dbReference>
<evidence type="ECO:0000313" key="6">
    <source>
        <dbReference type="EMBL" id="KXS19462.1"/>
    </source>
</evidence>